<sequence length="155" mass="18224">MGLKAKYKNESKNDLIEYLNNILNIIKPLFNKNGIVDLSKVSKKADLEFILALLLNSKFISSEDKNGRSFGADDVIALKLEIEGNRYLKYWGRINWLSKPNDHECHKSYQDPFYGLFELKNNRLELNEAMFGDYDKNDLDGNHWIESYMNWMYDI</sequence>
<name>A0ABP6UZF8_9FLAO</name>
<protein>
    <submittedName>
        <fullName evidence="1">Uncharacterized protein</fullName>
    </submittedName>
</protein>
<evidence type="ECO:0000313" key="2">
    <source>
        <dbReference type="Proteomes" id="UP001500459"/>
    </source>
</evidence>
<accession>A0ABP6UZF8</accession>
<dbReference type="EMBL" id="BAABCW010000036">
    <property type="protein sequence ID" value="GAA3523488.1"/>
    <property type="molecule type" value="Genomic_DNA"/>
</dbReference>
<organism evidence="1 2">
    <name type="scientific">Aquimarina addita</name>
    <dbReference type="NCBI Taxonomy" id="870485"/>
    <lineage>
        <taxon>Bacteria</taxon>
        <taxon>Pseudomonadati</taxon>
        <taxon>Bacteroidota</taxon>
        <taxon>Flavobacteriia</taxon>
        <taxon>Flavobacteriales</taxon>
        <taxon>Flavobacteriaceae</taxon>
        <taxon>Aquimarina</taxon>
    </lineage>
</organism>
<evidence type="ECO:0000313" key="1">
    <source>
        <dbReference type="EMBL" id="GAA3523488.1"/>
    </source>
</evidence>
<dbReference type="RefSeq" id="WP_344930983.1">
    <property type="nucleotide sequence ID" value="NZ_BAABCW010000036.1"/>
</dbReference>
<gene>
    <name evidence="1" type="ORF">GCM10022393_42940</name>
</gene>
<reference evidence="2" key="1">
    <citation type="journal article" date="2019" name="Int. J. Syst. Evol. Microbiol.">
        <title>The Global Catalogue of Microorganisms (GCM) 10K type strain sequencing project: providing services to taxonomists for standard genome sequencing and annotation.</title>
        <authorList>
            <consortium name="The Broad Institute Genomics Platform"/>
            <consortium name="The Broad Institute Genome Sequencing Center for Infectious Disease"/>
            <person name="Wu L."/>
            <person name="Ma J."/>
        </authorList>
    </citation>
    <scope>NUCLEOTIDE SEQUENCE [LARGE SCALE GENOMIC DNA]</scope>
    <source>
        <strain evidence="2">JCM 17106</strain>
    </source>
</reference>
<proteinExistence type="predicted"/>
<keyword evidence="2" id="KW-1185">Reference proteome</keyword>
<comment type="caution">
    <text evidence="1">The sequence shown here is derived from an EMBL/GenBank/DDBJ whole genome shotgun (WGS) entry which is preliminary data.</text>
</comment>
<dbReference type="Proteomes" id="UP001500459">
    <property type="component" value="Unassembled WGS sequence"/>
</dbReference>